<dbReference type="EMBL" id="REGN01009982">
    <property type="protein sequence ID" value="RMZ99961.1"/>
    <property type="molecule type" value="Genomic_DNA"/>
</dbReference>
<evidence type="ECO:0000313" key="2">
    <source>
        <dbReference type="Proteomes" id="UP000276133"/>
    </source>
</evidence>
<dbReference type="Proteomes" id="UP000276133">
    <property type="component" value="Unassembled WGS sequence"/>
</dbReference>
<reference evidence="1 2" key="1">
    <citation type="journal article" date="2018" name="Sci. Rep.">
        <title>Genomic signatures of local adaptation to the degree of environmental predictability in rotifers.</title>
        <authorList>
            <person name="Franch-Gras L."/>
            <person name="Hahn C."/>
            <person name="Garcia-Roger E.M."/>
            <person name="Carmona M.J."/>
            <person name="Serra M."/>
            <person name="Gomez A."/>
        </authorList>
    </citation>
    <scope>NUCLEOTIDE SEQUENCE [LARGE SCALE GENOMIC DNA]</scope>
    <source>
        <strain evidence="1">HYR1</strain>
    </source>
</reference>
<keyword evidence="2" id="KW-1185">Reference proteome</keyword>
<organism evidence="1 2">
    <name type="scientific">Brachionus plicatilis</name>
    <name type="common">Marine rotifer</name>
    <name type="synonym">Brachionus muelleri</name>
    <dbReference type="NCBI Taxonomy" id="10195"/>
    <lineage>
        <taxon>Eukaryota</taxon>
        <taxon>Metazoa</taxon>
        <taxon>Spiralia</taxon>
        <taxon>Gnathifera</taxon>
        <taxon>Rotifera</taxon>
        <taxon>Eurotatoria</taxon>
        <taxon>Monogononta</taxon>
        <taxon>Pseudotrocha</taxon>
        <taxon>Ploima</taxon>
        <taxon>Brachionidae</taxon>
        <taxon>Brachionus</taxon>
    </lineage>
</organism>
<name>A0A3M7PLG7_BRAPC</name>
<accession>A0A3M7PLG7</accession>
<sequence>MKNSCTLRRHFKIKKTDCIRYLGTEIDTFDKGDRHIKKAKAKGDFRNCQTKLYWNQLKASLAIYERSAFQSLH</sequence>
<evidence type="ECO:0000313" key="1">
    <source>
        <dbReference type="EMBL" id="RMZ99961.1"/>
    </source>
</evidence>
<gene>
    <name evidence="1" type="ORF">BpHYR1_002408</name>
</gene>
<dbReference type="AlphaFoldDB" id="A0A3M7PLG7"/>
<comment type="caution">
    <text evidence="1">The sequence shown here is derived from an EMBL/GenBank/DDBJ whole genome shotgun (WGS) entry which is preliminary data.</text>
</comment>
<protein>
    <submittedName>
        <fullName evidence="1">Uncharacterized protein</fullName>
    </submittedName>
</protein>
<proteinExistence type="predicted"/>